<keyword evidence="3" id="KW-0808">Transferase</keyword>
<dbReference type="PANTHER" id="PTHR24421:SF37">
    <property type="entry name" value="SENSOR HISTIDINE KINASE NARS"/>
    <property type="match status" value="1"/>
</dbReference>
<feature type="coiled-coil region" evidence="9">
    <location>
        <begin position="206"/>
        <end position="233"/>
    </location>
</feature>
<dbReference type="Pfam" id="PF02518">
    <property type="entry name" value="HATPase_c"/>
    <property type="match status" value="1"/>
</dbReference>
<evidence type="ECO:0000313" key="13">
    <source>
        <dbReference type="EMBL" id="WEX81707.1"/>
    </source>
</evidence>
<evidence type="ECO:0000313" key="14">
    <source>
        <dbReference type="Proteomes" id="UP001235547"/>
    </source>
</evidence>
<keyword evidence="5 13" id="KW-0418">Kinase</keyword>
<dbReference type="Gene3D" id="3.30.565.10">
    <property type="entry name" value="Histidine kinase-like ATPase, C-terminal domain"/>
    <property type="match status" value="1"/>
</dbReference>
<gene>
    <name evidence="13" type="ORF">PYH38_001891</name>
</gene>
<name>A0ABY8CW69_9HYPH</name>
<evidence type="ECO:0000256" key="9">
    <source>
        <dbReference type="SAM" id="Coils"/>
    </source>
</evidence>
<evidence type="ECO:0000259" key="12">
    <source>
        <dbReference type="Pfam" id="PF07730"/>
    </source>
</evidence>
<dbReference type="Proteomes" id="UP001235547">
    <property type="component" value="Chromosome 2"/>
</dbReference>
<keyword evidence="14" id="KW-1185">Reference proteome</keyword>
<organism evidence="13 14">
    <name type="scientific">Sinorhizobium numidicum</name>
    <dbReference type="NCBI Taxonomy" id="680248"/>
    <lineage>
        <taxon>Bacteria</taxon>
        <taxon>Pseudomonadati</taxon>
        <taxon>Pseudomonadota</taxon>
        <taxon>Alphaproteobacteria</taxon>
        <taxon>Hyphomicrobiales</taxon>
        <taxon>Rhizobiaceae</taxon>
        <taxon>Sinorhizobium/Ensifer group</taxon>
        <taxon>Sinorhizobium</taxon>
    </lineage>
</organism>
<evidence type="ECO:0000256" key="7">
    <source>
        <dbReference type="ARBA" id="ARBA00023012"/>
    </source>
</evidence>
<dbReference type="InterPro" id="IPR003594">
    <property type="entry name" value="HATPase_dom"/>
</dbReference>
<keyword evidence="2" id="KW-1003">Cell membrane</keyword>
<protein>
    <submittedName>
        <fullName evidence="13">Sensor histidine kinase</fullName>
    </submittedName>
</protein>
<dbReference type="InterPro" id="IPR011712">
    <property type="entry name" value="Sig_transdc_His_kin_sub3_dim/P"/>
</dbReference>
<evidence type="ECO:0000256" key="3">
    <source>
        <dbReference type="ARBA" id="ARBA00022679"/>
    </source>
</evidence>
<keyword evidence="7" id="KW-0902">Two-component regulatory system</keyword>
<evidence type="ECO:0000256" key="1">
    <source>
        <dbReference type="ARBA" id="ARBA00004651"/>
    </source>
</evidence>
<dbReference type="RefSeq" id="WP_280732462.1">
    <property type="nucleotide sequence ID" value="NZ_CP120367.1"/>
</dbReference>
<reference evidence="13 14" key="1">
    <citation type="submission" date="2023-03" db="EMBL/GenBank/DDBJ databases">
        <authorList>
            <person name="Kaur S."/>
            <person name="Espinosa-Saiz D."/>
            <person name="Velazquez E."/>
            <person name="Menendez E."/>
            <person name="diCenzo G.C."/>
        </authorList>
    </citation>
    <scope>NUCLEOTIDE SEQUENCE [LARGE SCALE GENOMIC DNA]</scope>
    <source>
        <strain evidence="13 14">LMG 27395</strain>
    </source>
</reference>
<keyword evidence="8 10" id="KW-0472">Membrane</keyword>
<feature type="transmembrane region" description="Helical" evidence="10">
    <location>
        <begin position="164"/>
        <end position="186"/>
    </location>
</feature>
<sequence length="436" mass="47483">MLLVGAVVTSLIEAAFTRNSATTSALYVDSVIAPILPDMRTNEVLDGAVMRALDETLGQGALGSRLASFRLWRRDGTILYSEQKDLIGKQFEPSEDLRAAFQGQLVAEYGPVDDVESEAERASGLPLLEIYNPIRQPWSGEVVAVSEFYEIAPDFQRSLSSARLLSWLAVACVTLGFFLVLSLVVFRGSRIIDEQRHTLKERVGELSELLAQNKSLNARVQRASQRVAALNEGYLRRIGADLHDGPAQLVALAALRLDSRALSESSAPAQERASEITAIKVTLEEALRELRSICSGLVLPYIEAAALGDILRLAVKAHEQRTNCEVGLSVLNPALPLSPSAKICIYRFIQEALNNGYRHAGGFGQRVSQAVEERHVIVEVSDEGQGFDLNAVGPERLGLAGLRERVESLGGSFMIRSSATGTLVRMSLSIDELEQT</sequence>
<keyword evidence="9" id="KW-0175">Coiled coil</keyword>
<feature type="domain" description="Signal transduction histidine kinase subgroup 3 dimerisation and phosphoacceptor" evidence="12">
    <location>
        <begin position="236"/>
        <end position="297"/>
    </location>
</feature>
<dbReference type="EMBL" id="CP120370">
    <property type="protein sequence ID" value="WEX81707.1"/>
    <property type="molecule type" value="Genomic_DNA"/>
</dbReference>
<evidence type="ECO:0000259" key="11">
    <source>
        <dbReference type="Pfam" id="PF02518"/>
    </source>
</evidence>
<evidence type="ECO:0000256" key="8">
    <source>
        <dbReference type="ARBA" id="ARBA00023136"/>
    </source>
</evidence>
<dbReference type="GO" id="GO:0016301">
    <property type="term" value="F:kinase activity"/>
    <property type="evidence" value="ECO:0007669"/>
    <property type="project" value="UniProtKB-KW"/>
</dbReference>
<proteinExistence type="predicted"/>
<dbReference type="PANTHER" id="PTHR24421">
    <property type="entry name" value="NITRATE/NITRITE SENSOR PROTEIN NARX-RELATED"/>
    <property type="match status" value="1"/>
</dbReference>
<dbReference type="CDD" id="cd16917">
    <property type="entry name" value="HATPase_UhpB-NarQ-NarX-like"/>
    <property type="match status" value="1"/>
</dbReference>
<keyword evidence="4 10" id="KW-0812">Transmembrane</keyword>
<evidence type="ECO:0000256" key="4">
    <source>
        <dbReference type="ARBA" id="ARBA00022692"/>
    </source>
</evidence>
<accession>A0ABY8CW69</accession>
<keyword evidence="6 10" id="KW-1133">Transmembrane helix</keyword>
<comment type="subcellular location">
    <subcellularLocation>
        <location evidence="1">Cell membrane</location>
        <topology evidence="1">Multi-pass membrane protein</topology>
    </subcellularLocation>
</comment>
<feature type="domain" description="Histidine kinase/HSP90-like ATPase" evidence="11">
    <location>
        <begin position="345"/>
        <end position="429"/>
    </location>
</feature>
<dbReference type="Gene3D" id="1.20.5.1930">
    <property type="match status" value="1"/>
</dbReference>
<evidence type="ECO:0000256" key="5">
    <source>
        <dbReference type="ARBA" id="ARBA00022777"/>
    </source>
</evidence>
<evidence type="ECO:0000256" key="6">
    <source>
        <dbReference type="ARBA" id="ARBA00022989"/>
    </source>
</evidence>
<dbReference type="InterPro" id="IPR036890">
    <property type="entry name" value="HATPase_C_sf"/>
</dbReference>
<dbReference type="Pfam" id="PF07730">
    <property type="entry name" value="HisKA_3"/>
    <property type="match status" value="1"/>
</dbReference>
<dbReference type="InterPro" id="IPR050482">
    <property type="entry name" value="Sensor_HK_TwoCompSys"/>
</dbReference>
<evidence type="ECO:0000256" key="10">
    <source>
        <dbReference type="SAM" id="Phobius"/>
    </source>
</evidence>
<evidence type="ECO:0000256" key="2">
    <source>
        <dbReference type="ARBA" id="ARBA00022475"/>
    </source>
</evidence>
<dbReference type="SUPFAM" id="SSF55874">
    <property type="entry name" value="ATPase domain of HSP90 chaperone/DNA topoisomerase II/histidine kinase"/>
    <property type="match status" value="1"/>
</dbReference>